<dbReference type="InterPro" id="IPR008258">
    <property type="entry name" value="Transglycosylase_SLT_dom_1"/>
</dbReference>
<evidence type="ECO:0000259" key="5">
    <source>
        <dbReference type="Pfam" id="PF01464"/>
    </source>
</evidence>
<dbReference type="Gene3D" id="1.25.20.10">
    <property type="entry name" value="Bacterial muramidases"/>
    <property type="match status" value="1"/>
</dbReference>
<evidence type="ECO:0000256" key="3">
    <source>
        <dbReference type="ARBA" id="ARBA00022729"/>
    </source>
</evidence>
<dbReference type="Pfam" id="PF01464">
    <property type="entry name" value="SLT"/>
    <property type="match status" value="1"/>
</dbReference>
<keyword evidence="7" id="KW-1185">Reference proteome</keyword>
<dbReference type="CDD" id="cd13401">
    <property type="entry name" value="Slt70-like"/>
    <property type="match status" value="1"/>
</dbReference>
<dbReference type="InterPro" id="IPR023346">
    <property type="entry name" value="Lysozyme-like_dom_sf"/>
</dbReference>
<dbReference type="Proteomes" id="UP001203058">
    <property type="component" value="Unassembled WGS sequence"/>
</dbReference>
<comment type="similarity">
    <text evidence="1">Belongs to the transglycosylase Slt family.</text>
</comment>
<gene>
    <name evidence="6" type="ORF">LZ016_05730</name>
</gene>
<feature type="domain" description="Transglycosylase SLT" evidence="5">
    <location>
        <begin position="498"/>
        <end position="601"/>
    </location>
</feature>
<dbReference type="Gene3D" id="1.10.530.10">
    <property type="match status" value="1"/>
</dbReference>
<dbReference type="SUPFAM" id="SSF48435">
    <property type="entry name" value="Bacterial muramidases"/>
    <property type="match status" value="1"/>
</dbReference>
<evidence type="ECO:0000313" key="6">
    <source>
        <dbReference type="EMBL" id="MCH8615598.1"/>
    </source>
</evidence>
<evidence type="ECO:0000313" key="7">
    <source>
        <dbReference type="Proteomes" id="UP001203058"/>
    </source>
</evidence>
<dbReference type="PANTHER" id="PTHR37423:SF2">
    <property type="entry name" value="MEMBRANE-BOUND LYTIC MUREIN TRANSGLYCOSYLASE C"/>
    <property type="match status" value="1"/>
</dbReference>
<dbReference type="InterPro" id="IPR008939">
    <property type="entry name" value="Lytic_TGlycosylase_superhlx_U"/>
</dbReference>
<feature type="chain" id="PRO_5047292742" evidence="4">
    <location>
        <begin position="22"/>
        <end position="655"/>
    </location>
</feature>
<accession>A0ABS9VKV0</accession>
<evidence type="ECO:0000256" key="1">
    <source>
        <dbReference type="ARBA" id="ARBA00007734"/>
    </source>
</evidence>
<comment type="caution">
    <text evidence="6">The sequence shown here is derived from an EMBL/GenBank/DDBJ whole genome shotgun (WGS) entry which is preliminary data.</text>
</comment>
<dbReference type="SUPFAM" id="SSF53955">
    <property type="entry name" value="Lysozyme-like"/>
    <property type="match status" value="1"/>
</dbReference>
<keyword evidence="3 4" id="KW-0732">Signal</keyword>
<dbReference type="PANTHER" id="PTHR37423">
    <property type="entry name" value="SOLUBLE LYTIC MUREIN TRANSGLYCOSYLASE-RELATED"/>
    <property type="match status" value="1"/>
</dbReference>
<evidence type="ECO:0000256" key="2">
    <source>
        <dbReference type="ARBA" id="ARBA00009387"/>
    </source>
</evidence>
<sequence length="655" mass="72348">MSSMRGVALTLLLVTSTAASTQSPYAPPVQTAATPAPSYGYSVGLALNDWRRLRQSSGYTFGDYARFLNANPGWPDENKLRGWAEKAMRPGENAGVVLAFFSTKQPETGNGYARLADALSSTGRTAEALAAARLAWASADLSAYDEQTILARYGRNFTVQDHDRRTDALLFAKDPTDAQRFLMMTSPARRGAFTARVALQARWPDAESRYQAVIGQVTTDAGLMMDRARYLRDANWDVAARQLFARDHNFTYRPADPERFLDMQIGLADGAAQSGSWSLAYNIARQTDDVINSTVDMGDQPYDIRDKYTTLMWLGGTAAWSGLNQPGNAMAMFDRYSRGGKSLQVLSKGLYWAGRAALSARRGTEATTYFQRAAAYPELFYGQLALEQLGRTVPAPGPLPTFAVSPAQRTEFANRRLVQATRITGQQGRRDEQTLFVRALAESLNTDPERVLATQFGQQIGRDDIGVWVARMARVKGNAFYVETAYPRLQTQIGDAQMWSLAHGITRQESSFDRAAVSHAGARGMMQLMPGTAREQAGKMGIGYDGYRLTTDPSYNVSIGTSYFRRMMNIWDGSVPLAVASYNAGSGNVGKWVNRYGDPRGRKDVVQWIEQIPFSETKAYVQRVIENSVVYDRMNPHSPPRTVHVSRFLGKSAPG</sequence>
<dbReference type="RefSeq" id="WP_241446402.1">
    <property type="nucleotide sequence ID" value="NZ_JAKZHW010000001.1"/>
</dbReference>
<reference evidence="6 7" key="1">
    <citation type="submission" date="2022-03" db="EMBL/GenBank/DDBJ databases">
        <authorList>
            <person name="Jo J.-H."/>
            <person name="Im W.-T."/>
        </authorList>
    </citation>
    <scope>NUCLEOTIDE SEQUENCE [LARGE SCALE GENOMIC DNA]</scope>
    <source>
        <strain evidence="6 7">SM33</strain>
    </source>
</reference>
<evidence type="ECO:0000256" key="4">
    <source>
        <dbReference type="SAM" id="SignalP"/>
    </source>
</evidence>
<dbReference type="EMBL" id="JAKZHW010000001">
    <property type="protein sequence ID" value="MCH8615598.1"/>
    <property type="molecule type" value="Genomic_DNA"/>
</dbReference>
<feature type="signal peptide" evidence="4">
    <location>
        <begin position="1"/>
        <end position="21"/>
    </location>
</feature>
<protein>
    <submittedName>
        <fullName evidence="6">Lytic transglycosylase domain-containing protein</fullName>
    </submittedName>
</protein>
<comment type="similarity">
    <text evidence="2">Belongs to the virb1 family.</text>
</comment>
<proteinExistence type="inferred from homology"/>
<organism evidence="6 7">
    <name type="scientific">Sphingomonas telluris</name>
    <dbReference type="NCBI Taxonomy" id="2907998"/>
    <lineage>
        <taxon>Bacteria</taxon>
        <taxon>Pseudomonadati</taxon>
        <taxon>Pseudomonadota</taxon>
        <taxon>Alphaproteobacteria</taxon>
        <taxon>Sphingomonadales</taxon>
        <taxon>Sphingomonadaceae</taxon>
        <taxon>Sphingomonas</taxon>
    </lineage>
</organism>
<name>A0ABS9VKV0_9SPHN</name>